<reference evidence="7 8" key="1">
    <citation type="submission" date="2018-09" db="EMBL/GenBank/DDBJ databases">
        <title>Marinorhizobium profundi gen. nov., sp. nov., isolated from a deep-sea sediment sample from the New Britain Trench and proposal of Marinorhizobiaceae fam. nov. in the order Rhizobiales of the class Alphaproteobacteria.</title>
        <authorList>
            <person name="Cao J."/>
        </authorList>
    </citation>
    <scope>NUCLEOTIDE SEQUENCE [LARGE SCALE GENOMIC DNA]</scope>
    <source>
        <strain evidence="7 8">WS11</strain>
    </source>
</reference>
<keyword evidence="3" id="KW-0285">Flavoprotein</keyword>
<dbReference type="Gene3D" id="3.40.50.720">
    <property type="entry name" value="NAD(P)-binding Rossmann-like Domain"/>
    <property type="match status" value="3"/>
</dbReference>
<dbReference type="SUPFAM" id="SSF54373">
    <property type="entry name" value="FAD-linked reductases, C-terminal domain"/>
    <property type="match status" value="1"/>
</dbReference>
<evidence type="ECO:0000256" key="2">
    <source>
        <dbReference type="ARBA" id="ARBA00009321"/>
    </source>
</evidence>
<dbReference type="NCBIfam" id="TIGR00031">
    <property type="entry name" value="UDP-GALP_mutase"/>
    <property type="match status" value="1"/>
</dbReference>
<dbReference type="AlphaFoldDB" id="A0A3Q8XUP6"/>
<proteinExistence type="inferred from homology"/>
<dbReference type="Gene3D" id="3.40.50.11010">
    <property type="match status" value="1"/>
</dbReference>
<dbReference type="EMBL" id="CP032509">
    <property type="protein sequence ID" value="AZN73967.1"/>
    <property type="molecule type" value="Genomic_DNA"/>
</dbReference>
<dbReference type="InterPro" id="IPR004379">
    <property type="entry name" value="UDP-GALP_mutase"/>
</dbReference>
<evidence type="ECO:0000259" key="6">
    <source>
        <dbReference type="Pfam" id="PF03275"/>
    </source>
</evidence>
<gene>
    <name evidence="7" type="primary">glf</name>
    <name evidence="7" type="ORF">D5400_20110</name>
</gene>
<dbReference type="Pfam" id="PF13450">
    <property type="entry name" value="NAD_binding_8"/>
    <property type="match status" value="1"/>
</dbReference>
<sequence>MTRLATEHPVYFFEEPIDCKEGGDFLEYHPTRFDGVTVIRPRIAETLSEDERDERLQMLITRFCNASAIRNPIVWFYTPMMLPWVNGVSPMAVVYDCMDELSQFRFAPPRLIERERELLERADLVFTGGHSLYEAKRHLHDDIHPFPSGVDAEHFAQARLSERQAQETPVFGYYGVLDERIDLDLIAEVARLRPSYRFEMVGPVAKIDPASLPQAANISYPGAVSYRDLPRCLARWDVALMPFALNDATRFISPTKTPEYLSGGRPVVSTRIRDVERHYGDLEGVWIADSAADFATACDEALELASRTEWLGPVDRLIAQGSWDRIVSEMTEHLARVTERPTVQSQPSFPTPYRSRPPAFDYQIIGAGFAGAVLAERLARGSGKKVIICDKREHIGGNAYDMHDAAGVLIHRYGPHIFHTNSADIFDYLSRFTEWRPYEHRVLASVGDKLLPMPINRQTLNALYGLRLAGEEEAAAFLAKIAEPVDVIRTSRDVVISQVGQDLYRKFFEGYTRKQWGLDPSELDKSVTSRVPTRTSTDDRYFLDRYQAMPLKGYTHMFGNMLDHPDITIELGVSYDDLSSEKLAAHTIYTGPIDQFFDFRYGALPYRSLEFRHETIDRMQFQPVAVVNYPSEDIPHTRITEYKHLTGQSHAKTSISYEYPCSEGDPYYPIPRPANQALYKKYEALAATRHDVSFIGRLGTYRYYNMDQVVGQALATYRKLEAVKEMAVA</sequence>
<dbReference type="Proteomes" id="UP000268192">
    <property type="component" value="Chromosome"/>
</dbReference>
<dbReference type="GO" id="GO:0005829">
    <property type="term" value="C:cytosol"/>
    <property type="evidence" value="ECO:0007669"/>
    <property type="project" value="TreeGrafter"/>
</dbReference>
<dbReference type="GO" id="GO:0050660">
    <property type="term" value="F:flavin adenine dinucleotide binding"/>
    <property type="evidence" value="ECO:0007669"/>
    <property type="project" value="TreeGrafter"/>
</dbReference>
<evidence type="ECO:0000256" key="1">
    <source>
        <dbReference type="ARBA" id="ARBA00001974"/>
    </source>
</evidence>
<dbReference type="EC" id="5.4.99.9" evidence="7"/>
<dbReference type="GO" id="GO:0008767">
    <property type="term" value="F:UDP-galactopyranose mutase activity"/>
    <property type="evidence" value="ECO:0007669"/>
    <property type="project" value="UniProtKB-EC"/>
</dbReference>
<dbReference type="Pfam" id="PF13692">
    <property type="entry name" value="Glyco_trans_1_4"/>
    <property type="match status" value="1"/>
</dbReference>
<dbReference type="Pfam" id="PF03275">
    <property type="entry name" value="GLF"/>
    <property type="match status" value="1"/>
</dbReference>
<keyword evidence="4" id="KW-0274">FAD</keyword>
<comment type="cofactor">
    <cofactor evidence="1">
        <name>FAD</name>
        <dbReference type="ChEBI" id="CHEBI:57692"/>
    </cofactor>
</comment>
<dbReference type="RefSeq" id="WP_126013649.1">
    <property type="nucleotide sequence ID" value="NZ_CP032509.1"/>
</dbReference>
<keyword evidence="8" id="KW-1185">Reference proteome</keyword>
<feature type="domain" description="UDP-galactopyranose mutase C-terminal" evidence="6">
    <location>
        <begin position="506"/>
        <end position="703"/>
    </location>
</feature>
<keyword evidence="5 7" id="KW-0413">Isomerase</keyword>
<dbReference type="PANTHER" id="PTHR21197:SF0">
    <property type="entry name" value="UDP-GALACTOPYRANOSE MUTASE"/>
    <property type="match status" value="1"/>
</dbReference>
<dbReference type="OrthoDB" id="9769600at2"/>
<comment type="similarity">
    <text evidence="2">Belongs to the UDP-galactopyranose/dTDP-fucopyranose mutase family.</text>
</comment>
<dbReference type="SUPFAM" id="SSF51971">
    <property type="entry name" value="Nucleotide-binding domain"/>
    <property type="match status" value="1"/>
</dbReference>
<dbReference type="Gene3D" id="3.40.50.2000">
    <property type="entry name" value="Glycogen Phosphorylase B"/>
    <property type="match status" value="1"/>
</dbReference>
<name>A0A3Q8XUP6_9HYPH</name>
<dbReference type="PANTHER" id="PTHR21197">
    <property type="entry name" value="UDP-GALACTOPYRANOSE MUTASE"/>
    <property type="match status" value="1"/>
</dbReference>
<dbReference type="KEGG" id="abaw:D5400_20110"/>
<organism evidence="7 8">
    <name type="scientific">Georhizobium profundi</name>
    <dbReference type="NCBI Taxonomy" id="2341112"/>
    <lineage>
        <taxon>Bacteria</taxon>
        <taxon>Pseudomonadati</taxon>
        <taxon>Pseudomonadota</taxon>
        <taxon>Alphaproteobacteria</taxon>
        <taxon>Hyphomicrobiales</taxon>
        <taxon>Rhizobiaceae</taxon>
        <taxon>Georhizobium</taxon>
    </lineage>
</organism>
<evidence type="ECO:0000256" key="4">
    <source>
        <dbReference type="ARBA" id="ARBA00022827"/>
    </source>
</evidence>
<evidence type="ECO:0000256" key="5">
    <source>
        <dbReference type="ARBA" id="ARBA00023235"/>
    </source>
</evidence>
<evidence type="ECO:0000256" key="3">
    <source>
        <dbReference type="ARBA" id="ARBA00022630"/>
    </source>
</evidence>
<evidence type="ECO:0000313" key="8">
    <source>
        <dbReference type="Proteomes" id="UP000268192"/>
    </source>
</evidence>
<accession>A0A3Q8XUP6</accession>
<dbReference type="SUPFAM" id="SSF53756">
    <property type="entry name" value="UDP-Glycosyltransferase/glycogen phosphorylase"/>
    <property type="match status" value="1"/>
</dbReference>
<evidence type="ECO:0000313" key="7">
    <source>
        <dbReference type="EMBL" id="AZN73967.1"/>
    </source>
</evidence>
<dbReference type="InterPro" id="IPR015899">
    <property type="entry name" value="UDP-GalPyranose_mutase_C"/>
</dbReference>
<protein>
    <submittedName>
        <fullName evidence="7">UDP-galactopyranose mutase</fullName>
        <ecNumber evidence="7">5.4.99.9</ecNumber>
    </submittedName>
</protein>